<dbReference type="InterPro" id="IPR002110">
    <property type="entry name" value="Ankyrin_rpt"/>
</dbReference>
<dbReference type="PANTHER" id="PTHR14491">
    <property type="entry name" value="SOSONDOWAH, ISOFORM G"/>
    <property type="match status" value="1"/>
</dbReference>
<sequence length="341" mass="38116">MGDTGDSMNLFDTFANGPQQRKERTGPTDRSASDSNVSVRASAQFRASLEERLSRMGASSRRPRLQRQQEVNEPGHCPSFRLPSETTEKGSLTPSMRKKYLKQLFLNNGLSSGFGSILQPSSDSGGRDQEESECYSTEETPVWALDPMEHEWILCAVDGNYDTIMQYLSEDLSLLSRRDFVSGFTAVHWLAKNGKHERLIKLLKYAEKRGSPVNVNTKGSGGLTPLHVAVMHSQYMVVKLLVGAFGAKIDAMDYSGRRAWQYLKGNAPAEMKELLGAWDDEHITLGQLNINNNSLVAEQSAKYDCPQTEEITEPTDTRRGRGRFGSLKRFLAPLVFFGHRD</sequence>
<dbReference type="Ensembl" id="ENSDCDT00010036387.1">
    <property type="protein sequence ID" value="ENSDCDP00010029431.1"/>
    <property type="gene ID" value="ENSDCDG00010018656.1"/>
</dbReference>
<reference evidence="6" key="3">
    <citation type="submission" date="2025-09" db="UniProtKB">
        <authorList>
            <consortium name="Ensembl"/>
        </authorList>
    </citation>
    <scope>IDENTIFICATION</scope>
</reference>
<feature type="compositionally biased region" description="Polar residues" evidence="5">
    <location>
        <begin position="28"/>
        <end position="41"/>
    </location>
</feature>
<dbReference type="PANTHER" id="PTHR14491:SF8">
    <property type="entry name" value="ANKYRIN REPEAT DOMAIN-CONTAINING PROTEIN SOWAHD"/>
    <property type="match status" value="1"/>
</dbReference>
<name>A0AAY4CA17_9TELE</name>
<accession>A0AAY4CA17</accession>
<evidence type="ECO:0000256" key="5">
    <source>
        <dbReference type="SAM" id="MobiDB-lite"/>
    </source>
</evidence>
<reference evidence="6 7" key="1">
    <citation type="submission" date="2020-06" db="EMBL/GenBank/DDBJ databases">
        <authorList>
            <consortium name="Wellcome Sanger Institute Data Sharing"/>
        </authorList>
    </citation>
    <scope>NUCLEOTIDE SEQUENCE [LARGE SCALE GENOMIC DNA]</scope>
</reference>
<dbReference type="InterPro" id="IPR036770">
    <property type="entry name" value="Ankyrin_rpt-contain_sf"/>
</dbReference>
<dbReference type="SMART" id="SM00248">
    <property type="entry name" value="ANK"/>
    <property type="match status" value="2"/>
</dbReference>
<evidence type="ECO:0000256" key="1">
    <source>
        <dbReference type="ARBA" id="ARBA00022737"/>
    </source>
</evidence>
<dbReference type="Pfam" id="PF12796">
    <property type="entry name" value="Ank_2"/>
    <property type="match status" value="1"/>
</dbReference>
<evidence type="ECO:0000256" key="3">
    <source>
        <dbReference type="ARBA" id="ARBA00038122"/>
    </source>
</evidence>
<dbReference type="PROSITE" id="PS50297">
    <property type="entry name" value="ANK_REP_REGION"/>
    <property type="match status" value="1"/>
</dbReference>
<dbReference type="GeneID" id="114768375"/>
<protein>
    <submittedName>
        <fullName evidence="6">Uncharacterized protein</fullName>
    </submittedName>
</protein>
<proteinExistence type="inferred from homology"/>
<organism evidence="6 7">
    <name type="scientific">Denticeps clupeoides</name>
    <name type="common">denticle herring</name>
    <dbReference type="NCBI Taxonomy" id="299321"/>
    <lineage>
        <taxon>Eukaryota</taxon>
        <taxon>Metazoa</taxon>
        <taxon>Chordata</taxon>
        <taxon>Craniata</taxon>
        <taxon>Vertebrata</taxon>
        <taxon>Euteleostomi</taxon>
        <taxon>Actinopterygii</taxon>
        <taxon>Neopterygii</taxon>
        <taxon>Teleostei</taxon>
        <taxon>Clupei</taxon>
        <taxon>Clupeiformes</taxon>
        <taxon>Denticipitoidei</taxon>
        <taxon>Denticipitidae</taxon>
        <taxon>Denticeps</taxon>
    </lineage>
</organism>
<dbReference type="RefSeq" id="XP_028816453.1">
    <property type="nucleotide sequence ID" value="XM_028960620.1"/>
</dbReference>
<keyword evidence="2 4" id="KW-0040">ANK repeat</keyword>
<dbReference type="RefSeq" id="XP_028816451.1">
    <property type="nucleotide sequence ID" value="XM_028960618.1"/>
</dbReference>
<feature type="region of interest" description="Disordered" evidence="5">
    <location>
        <begin position="1"/>
        <end position="93"/>
    </location>
</feature>
<dbReference type="AlphaFoldDB" id="A0AAY4CA17"/>
<dbReference type="GeneTree" id="ENSGT00950000183003"/>
<keyword evidence="7" id="KW-1185">Reference proteome</keyword>
<feature type="repeat" description="ANK" evidence="4">
    <location>
        <begin position="221"/>
        <end position="242"/>
    </location>
</feature>
<feature type="region of interest" description="Disordered" evidence="5">
    <location>
        <begin position="116"/>
        <end position="135"/>
    </location>
</feature>
<dbReference type="Proteomes" id="UP000694580">
    <property type="component" value="Chromosome 18"/>
</dbReference>
<reference evidence="6" key="2">
    <citation type="submission" date="2025-08" db="UniProtKB">
        <authorList>
            <consortium name="Ensembl"/>
        </authorList>
    </citation>
    <scope>IDENTIFICATION</scope>
</reference>
<gene>
    <name evidence="6" type="primary">SOWAHD</name>
</gene>
<evidence type="ECO:0000256" key="4">
    <source>
        <dbReference type="PROSITE-ProRule" id="PRU00023"/>
    </source>
</evidence>
<evidence type="ECO:0000256" key="2">
    <source>
        <dbReference type="ARBA" id="ARBA00023043"/>
    </source>
</evidence>
<evidence type="ECO:0000313" key="7">
    <source>
        <dbReference type="Proteomes" id="UP000694580"/>
    </source>
</evidence>
<evidence type="ECO:0000313" key="6">
    <source>
        <dbReference type="Ensembl" id="ENSDCDP00010029431.1"/>
    </source>
</evidence>
<dbReference type="SUPFAM" id="SSF48403">
    <property type="entry name" value="Ankyrin repeat"/>
    <property type="match status" value="1"/>
</dbReference>
<keyword evidence="1" id="KW-0677">Repeat</keyword>
<dbReference type="PROSITE" id="PS50088">
    <property type="entry name" value="ANK_REPEAT"/>
    <property type="match status" value="1"/>
</dbReference>
<dbReference type="RefSeq" id="XP_028816452.1">
    <property type="nucleotide sequence ID" value="XM_028960619.1"/>
</dbReference>
<dbReference type="Gene3D" id="1.25.40.20">
    <property type="entry name" value="Ankyrin repeat-containing domain"/>
    <property type="match status" value="1"/>
</dbReference>
<comment type="similarity">
    <text evidence="3">Belongs to the SOWAH family.</text>
</comment>